<keyword evidence="2" id="KW-1185">Reference proteome</keyword>
<protein>
    <submittedName>
        <fullName evidence="1">Uncharacterized protein</fullName>
    </submittedName>
</protein>
<evidence type="ECO:0000313" key="1">
    <source>
        <dbReference type="EMBL" id="KAK3612523.1"/>
    </source>
</evidence>
<organism evidence="1 2">
    <name type="scientific">Potamilus streckersoni</name>
    <dbReference type="NCBI Taxonomy" id="2493646"/>
    <lineage>
        <taxon>Eukaryota</taxon>
        <taxon>Metazoa</taxon>
        <taxon>Spiralia</taxon>
        <taxon>Lophotrochozoa</taxon>
        <taxon>Mollusca</taxon>
        <taxon>Bivalvia</taxon>
        <taxon>Autobranchia</taxon>
        <taxon>Heteroconchia</taxon>
        <taxon>Palaeoheterodonta</taxon>
        <taxon>Unionida</taxon>
        <taxon>Unionoidea</taxon>
        <taxon>Unionidae</taxon>
        <taxon>Ambleminae</taxon>
        <taxon>Lampsilini</taxon>
        <taxon>Potamilus</taxon>
    </lineage>
</organism>
<name>A0AAE0WEN9_9BIVA</name>
<comment type="caution">
    <text evidence="1">The sequence shown here is derived from an EMBL/GenBank/DDBJ whole genome shotgun (WGS) entry which is preliminary data.</text>
</comment>
<dbReference type="EMBL" id="JAEAOA010001453">
    <property type="protein sequence ID" value="KAK3612523.1"/>
    <property type="molecule type" value="Genomic_DNA"/>
</dbReference>
<dbReference type="PANTHER" id="PTHR16897">
    <property type="entry name" value="OS10G0105400 PROTEIN"/>
    <property type="match status" value="1"/>
</dbReference>
<reference evidence="1" key="2">
    <citation type="journal article" date="2021" name="Genome Biol. Evol.">
        <title>Developing a high-quality reference genome for a parasitic bivalve with doubly uniparental inheritance (Bivalvia: Unionida).</title>
        <authorList>
            <person name="Smith C.H."/>
        </authorList>
    </citation>
    <scope>NUCLEOTIDE SEQUENCE</scope>
    <source>
        <strain evidence="1">CHS0354</strain>
        <tissue evidence="1">Mantle</tissue>
    </source>
</reference>
<proteinExistence type="predicted"/>
<accession>A0AAE0WEN9</accession>
<dbReference type="AlphaFoldDB" id="A0AAE0WEN9"/>
<reference evidence="1" key="1">
    <citation type="journal article" date="2021" name="Genome Biol. Evol.">
        <title>A High-Quality Reference Genome for a Parasitic Bivalve with Doubly Uniparental Inheritance (Bivalvia: Unionida).</title>
        <authorList>
            <person name="Smith C.H."/>
        </authorList>
    </citation>
    <scope>NUCLEOTIDE SEQUENCE</scope>
    <source>
        <strain evidence="1">CHS0354</strain>
    </source>
</reference>
<gene>
    <name evidence="1" type="ORF">CHS0354_024495</name>
</gene>
<dbReference type="PANTHER" id="PTHR16897:SF2">
    <property type="entry name" value="OS03G0226600 PROTEIN"/>
    <property type="match status" value="1"/>
</dbReference>
<reference evidence="1" key="3">
    <citation type="submission" date="2023-05" db="EMBL/GenBank/DDBJ databases">
        <authorList>
            <person name="Smith C.H."/>
        </authorList>
    </citation>
    <scope>NUCLEOTIDE SEQUENCE</scope>
    <source>
        <strain evidence="1">CHS0354</strain>
        <tissue evidence="1">Mantle</tissue>
    </source>
</reference>
<dbReference type="Proteomes" id="UP001195483">
    <property type="component" value="Unassembled WGS sequence"/>
</dbReference>
<sequence length="470" mass="53110">MVETYATTAVFNASSEGTYFLTVAAYNHALEPSKPVCSDGISIDTSLPLVSEIHIEHVRIRGGLVKDVNDSIWYLDENRNLYKVTNASMSCRSKASRKTSEELSLYPRFRGNTREIKELSGKTVCDRNNDVPDNIISVFTSPMHFQMSWMVSDSKSGIFDYYVGISSTDSIFPDRFEFISTNQHAHIHIPFPNINEGEHFYILIKAVSKSAMESVRTLGPFLVDSTRPMFSGEIDVTVVDGHLMATWTDGAFWDDEDTGPLRYQIAIGIPISWRLNLICSGHSVHGTDVLPFTDVWSGYPCQPDNRTITCASVPIVKLQWQLHSHHTYYVTIKAENGGGLFVKADAKPYIHDFQVPSKGVVFEIDPTSNNERHMFSAVPVQNIPKRIGVSIIFTKKEHRHLLQDIEDVDFQKSISSISAKWYGFLHPDLEVTYTFCIKNSTVVLHCEYVGNATLYTLTSVRLEYFKKSFK</sequence>
<evidence type="ECO:0000313" key="2">
    <source>
        <dbReference type="Proteomes" id="UP001195483"/>
    </source>
</evidence>